<name>A0AAU9N694_9ASTR</name>
<sequence length="119" mass="13997">MMYKTLGECSDHEFVESLGRGWRRSKKAWRIILKRPLYPINLPEAFENLRMLVSLKISSNQLQVHGFVEDVNGKKHATVFGKWDDNMYYINGITNVKPKDMSDAYMLWQRTLPPVHLTR</sequence>
<accession>A0AAU9N694</accession>
<keyword evidence="2" id="KW-1185">Reference proteome</keyword>
<gene>
    <name evidence="1" type="ORF">LVIROSA_LOCUS19926</name>
</gene>
<comment type="caution">
    <text evidence="1">The sequence shown here is derived from an EMBL/GenBank/DDBJ whole genome shotgun (WGS) entry which is preliminary data.</text>
</comment>
<dbReference type="Proteomes" id="UP001157418">
    <property type="component" value="Unassembled WGS sequence"/>
</dbReference>
<proteinExistence type="predicted"/>
<reference evidence="1 2" key="1">
    <citation type="submission" date="2022-01" db="EMBL/GenBank/DDBJ databases">
        <authorList>
            <person name="Xiong W."/>
            <person name="Schranz E."/>
        </authorList>
    </citation>
    <scope>NUCLEOTIDE SEQUENCE [LARGE SCALE GENOMIC DNA]</scope>
</reference>
<protein>
    <submittedName>
        <fullName evidence="1">Uncharacterized protein</fullName>
    </submittedName>
</protein>
<dbReference type="InterPro" id="IPR037239">
    <property type="entry name" value="OSBP_sf"/>
</dbReference>
<dbReference type="EMBL" id="CAKMRJ010003334">
    <property type="protein sequence ID" value="CAH1433331.1"/>
    <property type="molecule type" value="Genomic_DNA"/>
</dbReference>
<evidence type="ECO:0000313" key="1">
    <source>
        <dbReference type="EMBL" id="CAH1433331.1"/>
    </source>
</evidence>
<evidence type="ECO:0000313" key="2">
    <source>
        <dbReference type="Proteomes" id="UP001157418"/>
    </source>
</evidence>
<dbReference type="SUPFAM" id="SSF144000">
    <property type="entry name" value="Oxysterol-binding protein-like"/>
    <property type="match status" value="1"/>
</dbReference>
<organism evidence="1 2">
    <name type="scientific">Lactuca virosa</name>
    <dbReference type="NCBI Taxonomy" id="75947"/>
    <lineage>
        <taxon>Eukaryota</taxon>
        <taxon>Viridiplantae</taxon>
        <taxon>Streptophyta</taxon>
        <taxon>Embryophyta</taxon>
        <taxon>Tracheophyta</taxon>
        <taxon>Spermatophyta</taxon>
        <taxon>Magnoliopsida</taxon>
        <taxon>eudicotyledons</taxon>
        <taxon>Gunneridae</taxon>
        <taxon>Pentapetalae</taxon>
        <taxon>asterids</taxon>
        <taxon>campanulids</taxon>
        <taxon>Asterales</taxon>
        <taxon>Asteraceae</taxon>
        <taxon>Cichorioideae</taxon>
        <taxon>Cichorieae</taxon>
        <taxon>Lactucinae</taxon>
        <taxon>Lactuca</taxon>
    </lineage>
</organism>
<dbReference type="AlphaFoldDB" id="A0AAU9N694"/>